<keyword evidence="1" id="KW-0805">Transcription regulation</keyword>
<dbReference type="GO" id="GO:0003700">
    <property type="term" value="F:DNA-binding transcription factor activity"/>
    <property type="evidence" value="ECO:0007669"/>
    <property type="project" value="TreeGrafter"/>
</dbReference>
<evidence type="ECO:0000256" key="3">
    <source>
        <dbReference type="ARBA" id="ARBA00023163"/>
    </source>
</evidence>
<proteinExistence type="predicted"/>
<dbReference type="eggNOG" id="COG1309">
    <property type="taxonomic scope" value="Bacteria"/>
</dbReference>
<evidence type="ECO:0000313" key="6">
    <source>
        <dbReference type="EMBL" id="AGA58963.1"/>
    </source>
</evidence>
<dbReference type="AlphaFoldDB" id="L0EFA7"/>
<keyword evidence="7" id="KW-1185">Reference proteome</keyword>
<feature type="domain" description="HTH tetR-type" evidence="5">
    <location>
        <begin position="14"/>
        <end position="74"/>
    </location>
</feature>
<keyword evidence="2 4" id="KW-0238">DNA-binding</keyword>
<dbReference type="PROSITE" id="PS50977">
    <property type="entry name" value="HTH_TETR_2"/>
    <property type="match status" value="1"/>
</dbReference>
<dbReference type="PANTHER" id="PTHR30055">
    <property type="entry name" value="HTH-TYPE TRANSCRIPTIONAL REGULATOR RUTR"/>
    <property type="match status" value="1"/>
</dbReference>
<dbReference type="GO" id="GO:0000976">
    <property type="term" value="F:transcription cis-regulatory region binding"/>
    <property type="evidence" value="ECO:0007669"/>
    <property type="project" value="TreeGrafter"/>
</dbReference>
<dbReference type="InterPro" id="IPR001647">
    <property type="entry name" value="HTH_TetR"/>
</dbReference>
<name>L0EFA7_THECK</name>
<evidence type="ECO:0000256" key="1">
    <source>
        <dbReference type="ARBA" id="ARBA00023015"/>
    </source>
</evidence>
<organism evidence="6 7">
    <name type="scientific">Thermobacillus composti (strain DSM 18247 / JCM 13945 / KWC4)</name>
    <dbReference type="NCBI Taxonomy" id="717605"/>
    <lineage>
        <taxon>Bacteria</taxon>
        <taxon>Bacillati</taxon>
        <taxon>Bacillota</taxon>
        <taxon>Bacilli</taxon>
        <taxon>Bacillales</taxon>
        <taxon>Paenibacillaceae</taxon>
        <taxon>Thermobacillus</taxon>
    </lineage>
</organism>
<dbReference type="Proteomes" id="UP000010795">
    <property type="component" value="Chromosome"/>
</dbReference>
<dbReference type="Gene3D" id="1.10.357.10">
    <property type="entry name" value="Tetracycline Repressor, domain 2"/>
    <property type="match status" value="1"/>
</dbReference>
<dbReference type="STRING" id="717605.Theco_2879"/>
<dbReference type="SUPFAM" id="SSF48498">
    <property type="entry name" value="Tetracyclin repressor-like, C-terminal domain"/>
    <property type="match status" value="1"/>
</dbReference>
<reference evidence="7" key="1">
    <citation type="submission" date="2012-01" db="EMBL/GenBank/DDBJ databases">
        <title>Complete sequence of chromosome of Thermobacillus composti KWC4.</title>
        <authorList>
            <person name="Lucas S."/>
            <person name="Han J."/>
            <person name="Lapidus A."/>
            <person name="Cheng J.-F."/>
            <person name="Goodwin L."/>
            <person name="Pitluck S."/>
            <person name="Peters L."/>
            <person name="Ovchinnikova G."/>
            <person name="Teshima H."/>
            <person name="Detter J.C."/>
            <person name="Han C."/>
            <person name="Tapia R."/>
            <person name="Land M."/>
            <person name="Hauser L."/>
            <person name="Kyrpides N."/>
            <person name="Ivanova N."/>
            <person name="Pagani I."/>
            <person name="Anderson I."/>
            <person name="Woyke T."/>
        </authorList>
    </citation>
    <scope>NUCLEOTIDE SEQUENCE [LARGE SCALE GENOMIC DNA]</scope>
    <source>
        <strain evidence="7">DSM 18247 / JCM 13945 / KWC4</strain>
    </source>
</reference>
<dbReference type="SUPFAM" id="SSF46689">
    <property type="entry name" value="Homeodomain-like"/>
    <property type="match status" value="1"/>
</dbReference>
<dbReference type="OrthoDB" id="2373640at2"/>
<dbReference type="InterPro" id="IPR009057">
    <property type="entry name" value="Homeodomain-like_sf"/>
</dbReference>
<gene>
    <name evidence="6" type="ordered locus">Theco_2879</name>
</gene>
<dbReference type="PRINTS" id="PR00455">
    <property type="entry name" value="HTHTETR"/>
</dbReference>
<dbReference type="HOGENOM" id="CLU_069356_12_2_9"/>
<dbReference type="RefSeq" id="WP_015255702.1">
    <property type="nucleotide sequence ID" value="NC_019897.1"/>
</dbReference>
<keyword evidence="3" id="KW-0804">Transcription</keyword>
<evidence type="ECO:0000259" key="5">
    <source>
        <dbReference type="PROSITE" id="PS50977"/>
    </source>
</evidence>
<evidence type="ECO:0000313" key="7">
    <source>
        <dbReference type="Proteomes" id="UP000010795"/>
    </source>
</evidence>
<dbReference type="PANTHER" id="PTHR30055:SF234">
    <property type="entry name" value="HTH-TYPE TRANSCRIPTIONAL REGULATOR BETI"/>
    <property type="match status" value="1"/>
</dbReference>
<feature type="DNA-binding region" description="H-T-H motif" evidence="4">
    <location>
        <begin position="37"/>
        <end position="56"/>
    </location>
</feature>
<dbReference type="InterPro" id="IPR036271">
    <property type="entry name" value="Tet_transcr_reg_TetR-rel_C_sf"/>
</dbReference>
<protein>
    <submittedName>
        <fullName evidence="6">Transcriptional regulator</fullName>
    </submittedName>
</protein>
<dbReference type="InterPro" id="IPR050109">
    <property type="entry name" value="HTH-type_TetR-like_transc_reg"/>
</dbReference>
<evidence type="ECO:0000256" key="2">
    <source>
        <dbReference type="ARBA" id="ARBA00023125"/>
    </source>
</evidence>
<evidence type="ECO:0000256" key="4">
    <source>
        <dbReference type="PROSITE-ProRule" id="PRU00335"/>
    </source>
</evidence>
<dbReference type="EMBL" id="CP003255">
    <property type="protein sequence ID" value="AGA58963.1"/>
    <property type="molecule type" value="Genomic_DNA"/>
</dbReference>
<sequence length="198" mass="22269">MSPLSKERLKQIRGERREQIKNAALAAFARHGFAGTRTSMIAAEAGISEGLIYRYYRSKDELYTEIVGELLEAADAELQLLGQSPLPPFELIRTLTRNMLDENNRNAFRLVLQARRADRIPDGVRELLARYSEDALIDRLVPVYVRGQQSGQFADGDPRQLLAWYFTVINSLILQDPGKDAHGLPPADMLMRMLAGPS</sequence>
<dbReference type="Pfam" id="PF00440">
    <property type="entry name" value="TetR_N"/>
    <property type="match status" value="1"/>
</dbReference>
<dbReference type="KEGG" id="tco:Theco_2879"/>
<dbReference type="Gene3D" id="1.10.10.60">
    <property type="entry name" value="Homeodomain-like"/>
    <property type="match status" value="1"/>
</dbReference>
<accession>L0EFA7</accession>